<organism evidence="1 2">
    <name type="scientific">Capnocytophaga canis</name>
    <dbReference type="NCBI Taxonomy" id="1848903"/>
    <lineage>
        <taxon>Bacteria</taxon>
        <taxon>Pseudomonadati</taxon>
        <taxon>Bacteroidota</taxon>
        <taxon>Flavobacteriia</taxon>
        <taxon>Flavobacteriales</taxon>
        <taxon>Flavobacteriaceae</taxon>
        <taxon>Capnocytophaga</taxon>
    </lineage>
</organism>
<sequence length="52" mass="6167">MLKWNKAPHSDIILTKSSKVKFLFPRCLNDSTYAKDLDYTYRLGWYIGENPQ</sequence>
<evidence type="ECO:0000313" key="2">
    <source>
        <dbReference type="Proteomes" id="UP000038200"/>
    </source>
</evidence>
<evidence type="ECO:0000313" key="1">
    <source>
        <dbReference type="EMBL" id="CEN53544.1"/>
    </source>
</evidence>
<gene>
    <name evidence="1" type="ORF">CCAND93_460025</name>
</gene>
<dbReference type="Proteomes" id="UP000038200">
    <property type="component" value="Unassembled WGS sequence"/>
</dbReference>
<reference evidence="1 2" key="1">
    <citation type="submission" date="2015-01" db="EMBL/GenBank/DDBJ databases">
        <authorList>
            <person name="Xiang T."/>
            <person name="Song Y."/>
            <person name="Huang L."/>
            <person name="Wang B."/>
            <person name="Wu P."/>
        </authorList>
    </citation>
    <scope>NUCLEOTIDE SEQUENCE [LARGE SCALE GENOMIC DNA]</scope>
    <source>
        <strain evidence="1 2">CcD93</strain>
    </source>
</reference>
<name>A0A0B7ISE9_9FLAO</name>
<accession>A0A0B7ISE9</accession>
<protein>
    <submittedName>
        <fullName evidence="1">Uncharacterized protein</fullName>
    </submittedName>
</protein>
<proteinExistence type="predicted"/>
<dbReference type="AlphaFoldDB" id="A0A0B7ISE9"/>
<dbReference type="EMBL" id="CDOL01000235">
    <property type="protein sequence ID" value="CEN53544.1"/>
    <property type="molecule type" value="Genomic_DNA"/>
</dbReference>